<evidence type="ECO:0000256" key="1">
    <source>
        <dbReference type="SAM" id="Coils"/>
    </source>
</evidence>
<name>A0ABQ7PSL5_PLUXY</name>
<gene>
    <name evidence="2" type="ORF">JYU34_021054</name>
</gene>
<keyword evidence="3" id="KW-1185">Reference proteome</keyword>
<feature type="coiled-coil region" evidence="1">
    <location>
        <begin position="94"/>
        <end position="121"/>
    </location>
</feature>
<comment type="caution">
    <text evidence="2">The sequence shown here is derived from an EMBL/GenBank/DDBJ whole genome shotgun (WGS) entry which is preliminary data.</text>
</comment>
<sequence length="127" mass="14553">MNMRVRSTGPRLTRCKYRADAASGPGLDNCIHRVLAPRTAHHPADEKIAEIHTAISDRLDNQLKFAHKSRVLMKEKFEKVESKINSILLFQDTVQSLRSDLQKTEKSLEILTKKVDKLDRIINADYL</sequence>
<evidence type="ECO:0000313" key="2">
    <source>
        <dbReference type="EMBL" id="KAG7295964.1"/>
    </source>
</evidence>
<keyword evidence="1" id="KW-0175">Coiled coil</keyword>
<evidence type="ECO:0000313" key="3">
    <source>
        <dbReference type="Proteomes" id="UP000823941"/>
    </source>
</evidence>
<dbReference type="Proteomes" id="UP000823941">
    <property type="component" value="Chromosome 29"/>
</dbReference>
<protein>
    <submittedName>
        <fullName evidence="2">Uncharacterized protein</fullName>
    </submittedName>
</protein>
<proteinExistence type="predicted"/>
<organism evidence="2 3">
    <name type="scientific">Plutella xylostella</name>
    <name type="common">Diamondback moth</name>
    <name type="synonym">Plutella maculipennis</name>
    <dbReference type="NCBI Taxonomy" id="51655"/>
    <lineage>
        <taxon>Eukaryota</taxon>
        <taxon>Metazoa</taxon>
        <taxon>Ecdysozoa</taxon>
        <taxon>Arthropoda</taxon>
        <taxon>Hexapoda</taxon>
        <taxon>Insecta</taxon>
        <taxon>Pterygota</taxon>
        <taxon>Neoptera</taxon>
        <taxon>Endopterygota</taxon>
        <taxon>Lepidoptera</taxon>
        <taxon>Glossata</taxon>
        <taxon>Ditrysia</taxon>
        <taxon>Yponomeutoidea</taxon>
        <taxon>Plutellidae</taxon>
        <taxon>Plutella</taxon>
    </lineage>
</organism>
<dbReference type="EMBL" id="JAHIBW010000029">
    <property type="protein sequence ID" value="KAG7295964.1"/>
    <property type="molecule type" value="Genomic_DNA"/>
</dbReference>
<reference evidence="2 3" key="1">
    <citation type="submission" date="2021-06" db="EMBL/GenBank/DDBJ databases">
        <title>A haploid diamondback moth (Plutella xylostella L.) genome assembly resolves 31 chromosomes and identifies a diamide resistance mutation.</title>
        <authorList>
            <person name="Ward C.M."/>
            <person name="Perry K.D."/>
            <person name="Baker G."/>
            <person name="Powis K."/>
            <person name="Heckel D.G."/>
            <person name="Baxter S.W."/>
        </authorList>
    </citation>
    <scope>NUCLEOTIDE SEQUENCE [LARGE SCALE GENOMIC DNA]</scope>
    <source>
        <strain evidence="2 3">LV</strain>
        <tissue evidence="2">Single pupa</tissue>
    </source>
</reference>
<accession>A0ABQ7PSL5</accession>